<organism evidence="1">
    <name type="scientific">Brugia malayi</name>
    <name type="common">Filarial nematode worm</name>
    <dbReference type="NCBI Taxonomy" id="6279"/>
    <lineage>
        <taxon>Eukaryota</taxon>
        <taxon>Metazoa</taxon>
        <taxon>Ecdysozoa</taxon>
        <taxon>Nematoda</taxon>
        <taxon>Chromadorea</taxon>
        <taxon>Rhabditida</taxon>
        <taxon>Spirurina</taxon>
        <taxon>Spiruromorpha</taxon>
        <taxon>Filarioidea</taxon>
        <taxon>Onchocercidae</taxon>
        <taxon>Brugia</taxon>
    </lineage>
</organism>
<reference evidence="1" key="1">
    <citation type="journal article" date="2007" name="Science">
        <title>Draft genome of the filarial nematode parasite Brugia malayi.</title>
        <authorList>
            <person name="Ghedin E."/>
            <person name="Wang S."/>
            <person name="Spiro D."/>
            <person name="Caler E."/>
            <person name="Zhao Q."/>
            <person name="Crabtree J."/>
            <person name="Allen J.E."/>
            <person name="Delcher A.L."/>
            <person name="Guiliano D.B."/>
            <person name="Miranda-Saavedra D."/>
            <person name="Angiuoli S.V."/>
            <person name="Creasy T."/>
            <person name="Amedeo P."/>
            <person name="Haas B."/>
            <person name="El-Sayed N.M."/>
            <person name="Wortman J.R."/>
            <person name="Feldblyum T."/>
            <person name="Tallon L."/>
            <person name="Schatz M."/>
            <person name="Shumway M."/>
            <person name="Koo H."/>
            <person name="Salzberg S.L."/>
            <person name="Schobel S."/>
            <person name="Pertea M."/>
            <person name="Pop M."/>
            <person name="White O."/>
            <person name="Barton G.J."/>
            <person name="Carlow C.K."/>
            <person name="Crawford M.J."/>
            <person name="Daub J."/>
            <person name="Dimmic M.W."/>
            <person name="Estes C.F."/>
            <person name="Foster J.M."/>
            <person name="Ganatra M."/>
            <person name="Gregory W.F."/>
            <person name="Johnson N.M."/>
            <person name="Jin J."/>
            <person name="Komuniecki R."/>
            <person name="Korf I."/>
            <person name="Kumar S."/>
            <person name="Laney S."/>
            <person name="Li B.W."/>
            <person name="Li W."/>
            <person name="Lindblom T.H."/>
            <person name="Lustigman S."/>
            <person name="Ma D."/>
            <person name="Maina C.V."/>
            <person name="Martin D.M."/>
            <person name="McCarter J.P."/>
            <person name="McReynolds L."/>
            <person name="Mitreva M."/>
            <person name="Nutman T.B."/>
            <person name="Parkinson J."/>
            <person name="Peregrin-Alvarez J.M."/>
            <person name="Poole C."/>
            <person name="Ren Q."/>
            <person name="Saunders L."/>
            <person name="Sluder A.E."/>
            <person name="Smith K."/>
            <person name="Stanke M."/>
            <person name="Unnasch T.R."/>
            <person name="Ware J."/>
            <person name="Wei A.D."/>
            <person name="Weil G."/>
            <person name="Williams D.J."/>
            <person name="Zhang Y."/>
            <person name="Williams S.A."/>
            <person name="Fraser-Liggett C."/>
            <person name="Slatko B."/>
            <person name="Blaxter M.L."/>
            <person name="Scott A.L."/>
        </authorList>
    </citation>
    <scope>NUCLEOTIDE SEQUENCE [LARGE SCALE GENOMIC DNA]</scope>
</reference>
<evidence type="ECO:0000313" key="1">
    <source>
        <dbReference type="EMBL" id="EDP32559.1"/>
    </source>
</evidence>
<protein>
    <submittedName>
        <fullName evidence="1">Uncharacterized protein</fullName>
    </submittedName>
</protein>
<proteinExistence type="predicted"/>
<gene>
    <name evidence="1" type="ORF">Bm1_36240</name>
</gene>
<accession>A8PWE9</accession>
<sequence length="37" mass="4379">MAEHYRYDMSFRANDVNKESRMTSTFAEEQDAEMASE</sequence>
<dbReference type="AlphaFoldDB" id="A8PWE9"/>
<dbReference type="EMBL" id="DS239410">
    <property type="protein sequence ID" value="EDP32559.1"/>
    <property type="molecule type" value="Genomic_DNA"/>
</dbReference>
<name>A8PWE9_BRUMA</name>